<dbReference type="EMBL" id="ABCK01000024">
    <property type="protein sequence ID" value="EDM25785.1"/>
    <property type="molecule type" value="Genomic_DNA"/>
</dbReference>
<protein>
    <submittedName>
        <fullName evidence="1">Uncharacterized protein</fullName>
    </submittedName>
</protein>
<dbReference type="Proteomes" id="UP000004947">
    <property type="component" value="Unassembled WGS sequence"/>
</dbReference>
<evidence type="ECO:0000313" key="1">
    <source>
        <dbReference type="EMBL" id="EDM25785.1"/>
    </source>
</evidence>
<dbReference type="RefSeq" id="WP_007280447.1">
    <property type="nucleotide sequence ID" value="NZ_ABCK01000024.1"/>
</dbReference>
<organism evidence="1 2">
    <name type="scientific">Lentisphaera araneosa HTCC2155</name>
    <dbReference type="NCBI Taxonomy" id="313628"/>
    <lineage>
        <taxon>Bacteria</taxon>
        <taxon>Pseudomonadati</taxon>
        <taxon>Lentisphaerota</taxon>
        <taxon>Lentisphaeria</taxon>
        <taxon>Lentisphaerales</taxon>
        <taxon>Lentisphaeraceae</taxon>
        <taxon>Lentisphaera</taxon>
    </lineage>
</organism>
<accession>A6DRH5</accession>
<reference evidence="1 2" key="1">
    <citation type="journal article" date="2010" name="J. Bacteriol.">
        <title>Genome sequence of Lentisphaera araneosa HTCC2155T, the type species of the order Lentisphaerales in the phylum Lentisphaerae.</title>
        <authorList>
            <person name="Thrash J.C."/>
            <person name="Cho J.C."/>
            <person name="Vergin K.L."/>
            <person name="Morris R.M."/>
            <person name="Giovannoni S.J."/>
        </authorList>
    </citation>
    <scope>NUCLEOTIDE SEQUENCE [LARGE SCALE GENOMIC DNA]</scope>
    <source>
        <strain evidence="1 2">HTCC2155</strain>
    </source>
</reference>
<evidence type="ECO:0000313" key="2">
    <source>
        <dbReference type="Proteomes" id="UP000004947"/>
    </source>
</evidence>
<dbReference type="AlphaFoldDB" id="A6DRH5"/>
<dbReference type="STRING" id="313628.LNTAR_15252"/>
<proteinExistence type="predicted"/>
<comment type="caution">
    <text evidence="1">The sequence shown here is derived from an EMBL/GenBank/DDBJ whole genome shotgun (WGS) entry which is preliminary data.</text>
</comment>
<sequence length="104" mass="12411">MDAEYDLLKKGLDRLSYFKSEFIKSPCFETQEMQILWQSTASQFIAITTSIMEEINKVRYSYDSLSFAEKTELEQFVHNMEKIIKAIMAHSKEYFDKYEFRYGS</sequence>
<name>A6DRH5_9BACT</name>
<keyword evidence="2" id="KW-1185">Reference proteome</keyword>
<gene>
    <name evidence="1" type="ORF">LNTAR_15252</name>
</gene>